<feature type="transmembrane region" description="Helical" evidence="7">
    <location>
        <begin position="451"/>
        <end position="469"/>
    </location>
</feature>
<accession>A0A7W7ZE53</accession>
<evidence type="ECO:0000256" key="2">
    <source>
        <dbReference type="ARBA" id="ARBA00022475"/>
    </source>
</evidence>
<proteinExistence type="inferred from homology"/>
<evidence type="ECO:0000256" key="7">
    <source>
        <dbReference type="SAM" id="Phobius"/>
    </source>
</evidence>
<feature type="transmembrane region" description="Helical" evidence="7">
    <location>
        <begin position="845"/>
        <end position="866"/>
    </location>
</feature>
<feature type="domain" description="ABC3 transporter permease C-terminal" evidence="8">
    <location>
        <begin position="360"/>
        <end position="478"/>
    </location>
</feature>
<comment type="subcellular location">
    <subcellularLocation>
        <location evidence="1">Cell membrane</location>
        <topology evidence="1">Multi-pass membrane protein</topology>
    </subcellularLocation>
</comment>
<dbReference type="EMBL" id="JACHIP010000004">
    <property type="protein sequence ID" value="MBB5058255.1"/>
    <property type="molecule type" value="Genomic_DNA"/>
</dbReference>
<evidence type="ECO:0000259" key="8">
    <source>
        <dbReference type="Pfam" id="PF02687"/>
    </source>
</evidence>
<evidence type="ECO:0000313" key="10">
    <source>
        <dbReference type="EMBL" id="MBB5058255.1"/>
    </source>
</evidence>
<evidence type="ECO:0000256" key="4">
    <source>
        <dbReference type="ARBA" id="ARBA00022989"/>
    </source>
</evidence>
<feature type="domain" description="ABC3 transporter permease C-terminal" evidence="8">
    <location>
        <begin position="761"/>
        <end position="874"/>
    </location>
</feature>
<feature type="domain" description="MacB-like periplasmic core" evidence="9">
    <location>
        <begin position="597"/>
        <end position="710"/>
    </location>
</feature>
<feature type="transmembrane region" description="Helical" evidence="7">
    <location>
        <begin position="754"/>
        <end position="778"/>
    </location>
</feature>
<dbReference type="PANTHER" id="PTHR30572:SF4">
    <property type="entry name" value="ABC TRANSPORTER PERMEASE YTRF"/>
    <property type="match status" value="1"/>
</dbReference>
<dbReference type="Pfam" id="PF12704">
    <property type="entry name" value="MacB_PCD"/>
    <property type="match status" value="2"/>
</dbReference>
<dbReference type="Pfam" id="PF02687">
    <property type="entry name" value="FtsX"/>
    <property type="match status" value="2"/>
</dbReference>
<keyword evidence="4 7" id="KW-1133">Transmembrane helix</keyword>
<evidence type="ECO:0000259" key="9">
    <source>
        <dbReference type="Pfam" id="PF12704"/>
    </source>
</evidence>
<dbReference type="InterPro" id="IPR047928">
    <property type="entry name" value="Perm_prefix_1"/>
</dbReference>
<gene>
    <name evidence="10" type="ORF">HDF16_002969</name>
</gene>
<name>A0A7W7ZE53_9BACT</name>
<feature type="transmembrane region" description="Helical" evidence="7">
    <location>
        <begin position="93"/>
        <end position="115"/>
    </location>
</feature>
<dbReference type="GO" id="GO:0005886">
    <property type="term" value="C:plasma membrane"/>
    <property type="evidence" value="ECO:0007669"/>
    <property type="project" value="UniProtKB-SubCell"/>
</dbReference>
<reference evidence="10 11" key="1">
    <citation type="submission" date="2020-08" db="EMBL/GenBank/DDBJ databases">
        <title>Genomic Encyclopedia of Type Strains, Phase IV (KMG-V): Genome sequencing to study the core and pangenomes of soil and plant-associated prokaryotes.</title>
        <authorList>
            <person name="Whitman W."/>
        </authorList>
    </citation>
    <scope>NUCLEOTIDE SEQUENCE [LARGE SCALE GENOMIC DNA]</scope>
    <source>
        <strain evidence="10 11">M8UP14</strain>
    </source>
</reference>
<dbReference type="NCBIfam" id="TIGR03434">
    <property type="entry name" value="ADOP"/>
    <property type="match status" value="1"/>
</dbReference>
<protein>
    <submittedName>
        <fullName evidence="10">Putative permease</fullName>
    </submittedName>
</protein>
<keyword evidence="3 7" id="KW-0812">Transmembrane</keyword>
<dbReference type="InterPro" id="IPR017800">
    <property type="entry name" value="ADOP"/>
</dbReference>
<feature type="domain" description="MacB-like periplasmic core" evidence="9">
    <location>
        <begin position="94"/>
        <end position="316"/>
    </location>
</feature>
<organism evidence="10 11">
    <name type="scientific">Granulicella aggregans</name>
    <dbReference type="NCBI Taxonomy" id="474949"/>
    <lineage>
        <taxon>Bacteria</taxon>
        <taxon>Pseudomonadati</taxon>
        <taxon>Acidobacteriota</taxon>
        <taxon>Terriglobia</taxon>
        <taxon>Terriglobales</taxon>
        <taxon>Acidobacteriaceae</taxon>
        <taxon>Granulicella</taxon>
    </lineage>
</organism>
<dbReference type="AlphaFoldDB" id="A0A7W7ZE53"/>
<keyword evidence="5 7" id="KW-0472">Membrane</keyword>
<dbReference type="InterPro" id="IPR003838">
    <property type="entry name" value="ABC3_permease_C"/>
</dbReference>
<dbReference type="Proteomes" id="UP000540989">
    <property type="component" value="Unassembled WGS sequence"/>
</dbReference>
<keyword evidence="11" id="KW-1185">Reference proteome</keyword>
<feature type="transmembrane region" description="Helical" evidence="7">
    <location>
        <begin position="502"/>
        <end position="522"/>
    </location>
</feature>
<dbReference type="RefSeq" id="WP_184217788.1">
    <property type="nucleotide sequence ID" value="NZ_JACHIP010000004.1"/>
</dbReference>
<feature type="transmembrane region" description="Helical" evidence="7">
    <location>
        <begin position="813"/>
        <end position="839"/>
    </location>
</feature>
<feature type="transmembrane region" description="Helical" evidence="7">
    <location>
        <begin position="410"/>
        <end position="431"/>
    </location>
</feature>
<dbReference type="PANTHER" id="PTHR30572">
    <property type="entry name" value="MEMBRANE COMPONENT OF TRANSPORTER-RELATED"/>
    <property type="match status" value="1"/>
</dbReference>
<dbReference type="NCBIfam" id="NF038403">
    <property type="entry name" value="perm_prefix_1"/>
    <property type="match status" value="1"/>
</dbReference>
<evidence type="ECO:0000256" key="5">
    <source>
        <dbReference type="ARBA" id="ARBA00023136"/>
    </source>
</evidence>
<comment type="similarity">
    <text evidence="6">Belongs to the ABC-4 integral membrane protein family.</text>
</comment>
<evidence type="ECO:0000256" key="3">
    <source>
        <dbReference type="ARBA" id="ARBA00022692"/>
    </source>
</evidence>
<dbReference type="GO" id="GO:0022857">
    <property type="term" value="F:transmembrane transporter activity"/>
    <property type="evidence" value="ECO:0007669"/>
    <property type="project" value="TreeGrafter"/>
</dbReference>
<dbReference type="InterPro" id="IPR025857">
    <property type="entry name" value="MacB_PCD"/>
</dbReference>
<evidence type="ECO:0000256" key="1">
    <source>
        <dbReference type="ARBA" id="ARBA00004651"/>
    </source>
</evidence>
<evidence type="ECO:0000313" key="11">
    <source>
        <dbReference type="Proteomes" id="UP000540989"/>
    </source>
</evidence>
<feature type="transmembrane region" description="Helical" evidence="7">
    <location>
        <begin position="357"/>
        <end position="378"/>
    </location>
</feature>
<sequence length="881" mass="94130">MTGELASRLRFFFRPKPIAAVNEELRAHIDAAIDANLASGMSPAEARRKAIIDFGAFESARESAFDQRPSAAFDRLRQDIRYCLRTLRRDRGFTAIAVVILALGIAANVVVFSLVDTILLRPLPFAEPDRLAWIAPADTSGGLSGATYSSDAYDDFRAINHSFTDITGYFAFSSPDNIKITGTNSAIPQPITGIGVLGNFLNVLGVTPVLGRNFTPAEAQSHAAPVVLLSYPFWKQHFHSDASIIGKAISLDNHPTTVVGVLPSGFDFGAVFSPGTRVDVLTPTALDDIRTYGNTLTLIGRMKPGITLAQASADARLVAPQLYWGKRDPTSKGAYGPMEATGLKEHVAGQLRRSLNLLWVAVGLILLIVCVNLSNLLIARAATRSKEFALRVALGANRARLVRQLLTESAILSIGGAALGLLIAFGVTTWLAHQGSLALPLLATLHIDTTVLLWTLLIALVTTLLLGLAPGIKMSTGNLHETLKDSGTNASDGRKNETLRTALVISEVALACVLLVGAGLLLRSFLHVLDIDLGFRPAQGYSIQIEQSPSRNVEVRSAFYQTVLSDVSSITGIEAAGLSDNLPLTRNRSWGPPGVKGVDYPRNARPGTLVYVVSPGYLPAMGMKINGRDFSWHDTAKTELGIILNKKATDFLFPGQDPIGRMVEFGGKSDRIVGVVPDVHADGVESDTGWQVYLDISQDWGEDGTQLVVRSRLPADALAPVIMAKLRALNPGQPAATLQPLQQIVDHATSPRRFFAVLVAIFAALGLVLASLGIYGVISYTVTRQTQEIGIRMALGASQASVQRRILKATLRMTAIGVAIGAIASLTMGKLIASLLFATEATDPTTFAATVAILIGVALIAAYLPARRASRINPMTALRNS</sequence>
<dbReference type="InterPro" id="IPR050250">
    <property type="entry name" value="Macrolide_Exporter_MacB"/>
</dbReference>
<comment type="caution">
    <text evidence="10">The sequence shown here is derived from an EMBL/GenBank/DDBJ whole genome shotgun (WGS) entry which is preliminary data.</text>
</comment>
<keyword evidence="2" id="KW-1003">Cell membrane</keyword>
<evidence type="ECO:0000256" key="6">
    <source>
        <dbReference type="ARBA" id="ARBA00038076"/>
    </source>
</evidence>